<protein>
    <submittedName>
        <fullName evidence="1">Uncharacterized protein</fullName>
    </submittedName>
</protein>
<gene>
    <name evidence="1" type="ORF">L6452_24569</name>
</gene>
<name>A0ACB9A9K1_ARCLA</name>
<dbReference type="Proteomes" id="UP001055879">
    <property type="component" value="Linkage Group LG08"/>
</dbReference>
<evidence type="ECO:0000313" key="1">
    <source>
        <dbReference type="EMBL" id="KAI3706671.1"/>
    </source>
</evidence>
<sequence length="116" mass="12889">MVLIKICNCTVQLHRCEGVQISQSGKARRREKLLKTAKYPRITTTIVSAGSPGPSAGLRLIDIASIAGSTLCIRTLSANRFQKLINWIFDELYCRRFFSLLLSQLAAALFPHAKIV</sequence>
<accession>A0ACB9A9K1</accession>
<comment type="caution">
    <text evidence="1">The sequence shown here is derived from an EMBL/GenBank/DDBJ whole genome shotgun (WGS) entry which is preliminary data.</text>
</comment>
<dbReference type="EMBL" id="CM042054">
    <property type="protein sequence ID" value="KAI3706671.1"/>
    <property type="molecule type" value="Genomic_DNA"/>
</dbReference>
<organism evidence="1 2">
    <name type="scientific">Arctium lappa</name>
    <name type="common">Greater burdock</name>
    <name type="synonym">Lappa major</name>
    <dbReference type="NCBI Taxonomy" id="4217"/>
    <lineage>
        <taxon>Eukaryota</taxon>
        <taxon>Viridiplantae</taxon>
        <taxon>Streptophyta</taxon>
        <taxon>Embryophyta</taxon>
        <taxon>Tracheophyta</taxon>
        <taxon>Spermatophyta</taxon>
        <taxon>Magnoliopsida</taxon>
        <taxon>eudicotyledons</taxon>
        <taxon>Gunneridae</taxon>
        <taxon>Pentapetalae</taxon>
        <taxon>asterids</taxon>
        <taxon>campanulids</taxon>
        <taxon>Asterales</taxon>
        <taxon>Asteraceae</taxon>
        <taxon>Carduoideae</taxon>
        <taxon>Cardueae</taxon>
        <taxon>Arctiinae</taxon>
        <taxon>Arctium</taxon>
    </lineage>
</organism>
<keyword evidence="2" id="KW-1185">Reference proteome</keyword>
<reference evidence="2" key="1">
    <citation type="journal article" date="2022" name="Mol. Ecol. Resour.">
        <title>The genomes of chicory, endive, great burdock and yacon provide insights into Asteraceae palaeo-polyploidization history and plant inulin production.</title>
        <authorList>
            <person name="Fan W."/>
            <person name="Wang S."/>
            <person name="Wang H."/>
            <person name="Wang A."/>
            <person name="Jiang F."/>
            <person name="Liu H."/>
            <person name="Zhao H."/>
            <person name="Xu D."/>
            <person name="Zhang Y."/>
        </authorList>
    </citation>
    <scope>NUCLEOTIDE SEQUENCE [LARGE SCALE GENOMIC DNA]</scope>
    <source>
        <strain evidence="2">cv. Niubang</strain>
    </source>
</reference>
<reference evidence="1 2" key="2">
    <citation type="journal article" date="2022" name="Mol. Ecol. Resour.">
        <title>The genomes of chicory, endive, great burdock and yacon provide insights into Asteraceae paleo-polyploidization history and plant inulin production.</title>
        <authorList>
            <person name="Fan W."/>
            <person name="Wang S."/>
            <person name="Wang H."/>
            <person name="Wang A."/>
            <person name="Jiang F."/>
            <person name="Liu H."/>
            <person name="Zhao H."/>
            <person name="Xu D."/>
            <person name="Zhang Y."/>
        </authorList>
    </citation>
    <scope>NUCLEOTIDE SEQUENCE [LARGE SCALE GENOMIC DNA]</scope>
    <source>
        <strain evidence="2">cv. Niubang</strain>
    </source>
</reference>
<evidence type="ECO:0000313" key="2">
    <source>
        <dbReference type="Proteomes" id="UP001055879"/>
    </source>
</evidence>
<proteinExistence type="predicted"/>